<dbReference type="InterPro" id="IPR012000">
    <property type="entry name" value="Thiamin_PyroP_enz_cen_dom"/>
</dbReference>
<dbReference type="SUPFAM" id="SSF52467">
    <property type="entry name" value="DHS-like NAD/FAD-binding domain"/>
    <property type="match status" value="1"/>
</dbReference>
<dbReference type="CDD" id="cd07035">
    <property type="entry name" value="TPP_PYR_POX_like"/>
    <property type="match status" value="1"/>
</dbReference>
<dbReference type="Pfam" id="PF02776">
    <property type="entry name" value="TPP_enzyme_N"/>
    <property type="match status" value="1"/>
</dbReference>
<dbReference type="SUPFAM" id="SSF52518">
    <property type="entry name" value="Thiamin diphosphate-binding fold (THDP-binding)"/>
    <property type="match status" value="2"/>
</dbReference>
<proteinExistence type="inferred from homology"/>
<feature type="domain" description="Thiamine pyrophosphate enzyme TPP-binding" evidence="5">
    <location>
        <begin position="387"/>
        <end position="531"/>
    </location>
</feature>
<dbReference type="InterPro" id="IPR045229">
    <property type="entry name" value="TPP_enz"/>
</dbReference>
<dbReference type="InterPro" id="IPR029035">
    <property type="entry name" value="DHS-like_NAD/FAD-binding_dom"/>
</dbReference>
<dbReference type="OrthoDB" id="4494979at2"/>
<dbReference type="GO" id="GO:0034077">
    <property type="term" value="P:butanediol metabolic process"/>
    <property type="evidence" value="ECO:0007669"/>
    <property type="project" value="InterPro"/>
</dbReference>
<reference evidence="7 8" key="1">
    <citation type="submission" date="2019-08" db="EMBL/GenBank/DDBJ databases">
        <title>Complete genome sequence of Terriglobus albidus strain ORNL.</title>
        <authorList>
            <person name="Podar M."/>
        </authorList>
    </citation>
    <scope>NUCLEOTIDE SEQUENCE [LARGE SCALE GENOMIC DNA]</scope>
    <source>
        <strain evidence="7 8">ORNL</strain>
    </source>
</reference>
<dbReference type="Pfam" id="PF02775">
    <property type="entry name" value="TPP_enzyme_C"/>
    <property type="match status" value="1"/>
</dbReference>
<accession>A0A5B9EER2</accession>
<dbReference type="FunFam" id="3.40.50.970:FF:000007">
    <property type="entry name" value="Acetolactate synthase"/>
    <property type="match status" value="1"/>
</dbReference>
<dbReference type="GO" id="GO:0009099">
    <property type="term" value="P:L-valine biosynthetic process"/>
    <property type="evidence" value="ECO:0007669"/>
    <property type="project" value="TreeGrafter"/>
</dbReference>
<feature type="domain" description="Thiamine pyrophosphate enzyme N-terminal TPP-binding" evidence="6">
    <location>
        <begin position="6"/>
        <end position="116"/>
    </location>
</feature>
<evidence type="ECO:0000313" key="8">
    <source>
        <dbReference type="Proteomes" id="UP000321820"/>
    </source>
</evidence>
<organism evidence="7 8">
    <name type="scientific">Terriglobus albidus</name>
    <dbReference type="NCBI Taxonomy" id="1592106"/>
    <lineage>
        <taxon>Bacteria</taxon>
        <taxon>Pseudomonadati</taxon>
        <taxon>Acidobacteriota</taxon>
        <taxon>Terriglobia</taxon>
        <taxon>Terriglobales</taxon>
        <taxon>Acidobacteriaceae</taxon>
        <taxon>Terriglobus</taxon>
    </lineage>
</organism>
<keyword evidence="7" id="KW-0808">Transferase</keyword>
<dbReference type="PANTHER" id="PTHR18968">
    <property type="entry name" value="THIAMINE PYROPHOSPHATE ENZYMES"/>
    <property type="match status" value="1"/>
</dbReference>
<dbReference type="InterPro" id="IPR029061">
    <property type="entry name" value="THDP-binding"/>
</dbReference>
<name>A0A5B9EER2_9BACT</name>
<dbReference type="Gene3D" id="3.40.50.1220">
    <property type="entry name" value="TPP-binding domain"/>
    <property type="match status" value="1"/>
</dbReference>
<dbReference type="Proteomes" id="UP000321820">
    <property type="component" value="Chromosome"/>
</dbReference>
<dbReference type="GO" id="GO:0005948">
    <property type="term" value="C:acetolactate synthase complex"/>
    <property type="evidence" value="ECO:0007669"/>
    <property type="project" value="TreeGrafter"/>
</dbReference>
<protein>
    <submittedName>
        <fullName evidence="7">Acetolactate synthase AlsS</fullName>
        <ecNumber evidence="7">2.2.1.6</ecNumber>
    </submittedName>
</protein>
<dbReference type="GO" id="GO:0030976">
    <property type="term" value="F:thiamine pyrophosphate binding"/>
    <property type="evidence" value="ECO:0007669"/>
    <property type="project" value="InterPro"/>
</dbReference>
<dbReference type="GO" id="GO:0050660">
    <property type="term" value="F:flavin adenine dinucleotide binding"/>
    <property type="evidence" value="ECO:0007669"/>
    <property type="project" value="TreeGrafter"/>
</dbReference>
<feature type="domain" description="Thiamine pyrophosphate enzyme central" evidence="4">
    <location>
        <begin position="191"/>
        <end position="326"/>
    </location>
</feature>
<dbReference type="InterPro" id="IPR012782">
    <property type="entry name" value="Acetolactate_synth_catblc"/>
</dbReference>
<dbReference type="PROSITE" id="PS00187">
    <property type="entry name" value="TPP_ENZYMES"/>
    <property type="match status" value="1"/>
</dbReference>
<dbReference type="RefSeq" id="WP_147648109.1">
    <property type="nucleotide sequence ID" value="NZ_CP042806.1"/>
</dbReference>
<dbReference type="NCBIfam" id="NF006378">
    <property type="entry name" value="PRK08617.1"/>
    <property type="match status" value="1"/>
</dbReference>
<dbReference type="NCBIfam" id="TIGR02418">
    <property type="entry name" value="acolac_catab"/>
    <property type="match status" value="1"/>
</dbReference>
<keyword evidence="2 3" id="KW-0786">Thiamine pyrophosphate</keyword>
<dbReference type="KEGG" id="talb:FTW19_13435"/>
<dbReference type="AlphaFoldDB" id="A0A5B9EER2"/>
<keyword evidence="8" id="KW-1185">Reference proteome</keyword>
<gene>
    <name evidence="7" type="primary">alsS</name>
    <name evidence="7" type="ORF">FTW19_13435</name>
</gene>
<dbReference type="GO" id="GO:0003984">
    <property type="term" value="F:acetolactate synthase activity"/>
    <property type="evidence" value="ECO:0007669"/>
    <property type="project" value="UniProtKB-EC"/>
</dbReference>
<dbReference type="Pfam" id="PF00205">
    <property type="entry name" value="TPP_enzyme_M"/>
    <property type="match status" value="1"/>
</dbReference>
<evidence type="ECO:0000313" key="7">
    <source>
        <dbReference type="EMBL" id="QEE28911.1"/>
    </source>
</evidence>
<dbReference type="EMBL" id="CP042806">
    <property type="protein sequence ID" value="QEE28911.1"/>
    <property type="molecule type" value="Genomic_DNA"/>
</dbReference>
<evidence type="ECO:0000256" key="2">
    <source>
        <dbReference type="ARBA" id="ARBA00023052"/>
    </source>
</evidence>
<evidence type="ECO:0000256" key="3">
    <source>
        <dbReference type="RuleBase" id="RU362132"/>
    </source>
</evidence>
<evidence type="ECO:0000259" key="5">
    <source>
        <dbReference type="Pfam" id="PF02775"/>
    </source>
</evidence>
<dbReference type="EC" id="2.2.1.6" evidence="7"/>
<evidence type="ECO:0000259" key="6">
    <source>
        <dbReference type="Pfam" id="PF02776"/>
    </source>
</evidence>
<dbReference type="GO" id="GO:0000287">
    <property type="term" value="F:magnesium ion binding"/>
    <property type="evidence" value="ECO:0007669"/>
    <property type="project" value="InterPro"/>
</dbReference>
<evidence type="ECO:0000259" key="4">
    <source>
        <dbReference type="Pfam" id="PF00205"/>
    </source>
</evidence>
<comment type="similarity">
    <text evidence="1 3">Belongs to the TPP enzyme family.</text>
</comment>
<evidence type="ECO:0000256" key="1">
    <source>
        <dbReference type="ARBA" id="ARBA00007812"/>
    </source>
</evidence>
<dbReference type="PANTHER" id="PTHR18968:SF129">
    <property type="entry name" value="ACETOLACTATE SYNTHASE"/>
    <property type="match status" value="1"/>
</dbReference>
<dbReference type="Gene3D" id="3.40.50.970">
    <property type="match status" value="2"/>
</dbReference>
<sequence>MSLKKNGAEIVVESLNRYGVQYVFGIPGAKIDKVFDTLATSPIQTVVCRHEQNAAFIAGGIGRLTGKAGVAIATSGPGVSNLTTGLATANSEGDPMVALGGSVATSQSLKQIHQTLQSVSVLRPVTKYCAEVNSPDSIAEVMANAFRSAESDRPGAAFVSLPKDIMEGEAACEVLDVLTGPVFGPGSRESLEAAAGILKGAQRPVILLGLLASRPENANAIRAFIRKSHIPVVGTFQAAGAVSADLFKNFAGRIGQLDNTPGDELLTAADVIITIGYDPVEYDPSIWNHARTAKIVHIDSTRADVDNFYSPAVEVLGGIAASLSALTELVEPIILAPDVERFFDSLASKRGLRMEEADRYIASPIHPLRIVAELQKWLADDVTVCLDMGSFHLWIAHFLYSFRARQILISNGQQTLGVALPWGIASCLVRPNEKTLSISGDGGFLFSAMELETAVRLKLNLVHMIWIDGSYDMVAVQEQAKYKRTSGISFGPVDIVKYAEAFGATGLMIQSPDEIGPQLRKAFEVPGPVLLGMYVDYRDNHLLFEKVHEHLLN</sequence>
<dbReference type="InterPro" id="IPR011766">
    <property type="entry name" value="TPP_enzyme_TPP-bd"/>
</dbReference>
<dbReference type="GO" id="GO:0009097">
    <property type="term" value="P:isoleucine biosynthetic process"/>
    <property type="evidence" value="ECO:0007669"/>
    <property type="project" value="TreeGrafter"/>
</dbReference>
<dbReference type="InterPro" id="IPR012001">
    <property type="entry name" value="Thiamin_PyroP_enz_TPP-bd_dom"/>
</dbReference>
<dbReference type="InterPro" id="IPR000399">
    <property type="entry name" value="TPP-bd_CS"/>
</dbReference>